<dbReference type="SUPFAM" id="SSF51011">
    <property type="entry name" value="Glycosyl hydrolase domain"/>
    <property type="match status" value="1"/>
</dbReference>
<feature type="domain" description="Glycosyl hydrolase family 13 catalytic" evidence="4">
    <location>
        <begin position="14"/>
        <end position="403"/>
    </location>
</feature>
<evidence type="ECO:0000256" key="3">
    <source>
        <dbReference type="ARBA" id="ARBA00023295"/>
    </source>
</evidence>
<proteinExistence type="inferred from homology"/>
<accession>A0A1I1L0B1</accession>
<dbReference type="EMBL" id="FOLO01000014">
    <property type="protein sequence ID" value="SFC64418.1"/>
    <property type="molecule type" value="Genomic_DNA"/>
</dbReference>
<dbReference type="Gene3D" id="3.20.20.80">
    <property type="entry name" value="Glycosidases"/>
    <property type="match status" value="1"/>
</dbReference>
<name>A0A1I1L0B1_9GAMM</name>
<dbReference type="Proteomes" id="UP000198862">
    <property type="component" value="Unassembled WGS sequence"/>
</dbReference>
<dbReference type="SUPFAM" id="SSF51445">
    <property type="entry name" value="(Trans)glycosidases"/>
    <property type="match status" value="1"/>
</dbReference>
<evidence type="ECO:0000259" key="4">
    <source>
        <dbReference type="SMART" id="SM00642"/>
    </source>
</evidence>
<evidence type="ECO:0000256" key="2">
    <source>
        <dbReference type="ARBA" id="ARBA00022801"/>
    </source>
</evidence>
<dbReference type="InterPro" id="IPR006047">
    <property type="entry name" value="GH13_cat_dom"/>
</dbReference>
<dbReference type="GO" id="GO:0004556">
    <property type="term" value="F:alpha-amylase activity"/>
    <property type="evidence" value="ECO:0007669"/>
    <property type="project" value="TreeGrafter"/>
</dbReference>
<organism evidence="5 6">
    <name type="scientific">Pseudoalteromonas denitrificans DSM 6059</name>
    <dbReference type="NCBI Taxonomy" id="1123010"/>
    <lineage>
        <taxon>Bacteria</taxon>
        <taxon>Pseudomonadati</taxon>
        <taxon>Pseudomonadota</taxon>
        <taxon>Gammaproteobacteria</taxon>
        <taxon>Alteromonadales</taxon>
        <taxon>Pseudoalteromonadaceae</taxon>
        <taxon>Pseudoalteromonas</taxon>
    </lineage>
</organism>
<protein>
    <submittedName>
        <fullName evidence="5">Alpha-glucosidase</fullName>
    </submittedName>
</protein>
<dbReference type="PANTHER" id="PTHR10357">
    <property type="entry name" value="ALPHA-AMYLASE FAMILY MEMBER"/>
    <property type="match status" value="1"/>
</dbReference>
<reference evidence="5 6" key="1">
    <citation type="submission" date="2016-10" db="EMBL/GenBank/DDBJ databases">
        <authorList>
            <person name="de Groot N.N."/>
        </authorList>
    </citation>
    <scope>NUCLEOTIDE SEQUENCE [LARGE SCALE GENOMIC DNA]</scope>
    <source>
        <strain evidence="5 6">DSM 6059</strain>
    </source>
</reference>
<keyword evidence="3" id="KW-0326">Glycosidase</keyword>
<dbReference type="FunFam" id="3.20.20.80:FF:000064">
    <property type="entry name" value="Oligo-1,6-glucosidase"/>
    <property type="match status" value="1"/>
</dbReference>
<dbReference type="Gene3D" id="2.60.40.1180">
    <property type="entry name" value="Golgi alpha-mannosidase II"/>
    <property type="match status" value="1"/>
</dbReference>
<dbReference type="AlphaFoldDB" id="A0A1I1L0B1"/>
<dbReference type="Pfam" id="PF00128">
    <property type="entry name" value="Alpha-amylase"/>
    <property type="match status" value="1"/>
</dbReference>
<dbReference type="FunFam" id="3.90.400.10:FF:000002">
    <property type="entry name" value="Sucrose isomerase"/>
    <property type="match status" value="1"/>
</dbReference>
<keyword evidence="6" id="KW-1185">Reference proteome</keyword>
<keyword evidence="2" id="KW-0378">Hydrolase</keyword>
<gene>
    <name evidence="5" type="ORF">SAMN02745724_02169</name>
</gene>
<dbReference type="InterPro" id="IPR013780">
    <property type="entry name" value="Glyco_hydro_b"/>
</dbReference>
<comment type="similarity">
    <text evidence="1">Belongs to the glycosyl hydrolase 13 family.</text>
</comment>
<dbReference type="STRING" id="1123010.SAMN02745724_02169"/>
<dbReference type="SMART" id="SM00642">
    <property type="entry name" value="Aamy"/>
    <property type="match status" value="1"/>
</dbReference>
<evidence type="ECO:0000313" key="5">
    <source>
        <dbReference type="EMBL" id="SFC64418.1"/>
    </source>
</evidence>
<dbReference type="Gene3D" id="3.90.400.10">
    <property type="entry name" value="Oligo-1,6-glucosidase, Domain 2"/>
    <property type="match status" value="1"/>
</dbReference>
<dbReference type="InterPro" id="IPR045857">
    <property type="entry name" value="O16G_dom_2"/>
</dbReference>
<dbReference type="GO" id="GO:0009313">
    <property type="term" value="P:oligosaccharide catabolic process"/>
    <property type="evidence" value="ECO:0007669"/>
    <property type="project" value="TreeGrafter"/>
</dbReference>
<evidence type="ECO:0000313" key="6">
    <source>
        <dbReference type="Proteomes" id="UP000198862"/>
    </source>
</evidence>
<dbReference type="RefSeq" id="WP_091983551.1">
    <property type="nucleotide sequence ID" value="NZ_FOLO01000014.1"/>
</dbReference>
<dbReference type="InterPro" id="IPR017853">
    <property type="entry name" value="GH"/>
</dbReference>
<sequence>MAKHNWWQGAVIYQIYPRSFQDTNNDGIGDIPGIINRLDYIKSLGVDAIWVSPFFKSPMKDFGYDISDYRDIDPIFGNIADFDRLIEQAHQRNIKIIIDQVLSHTSDQHAWFNESRQSLINNKSDWYVWADAKQDGTAPNNWLSIFGGPAWHWEPRRKQYYLHNFLTEQPDLNFHNPEVRAHVLDNIEFWLKKGVDGFRLDAINFCFHDEKLRDNPAKPEKKREGRGFSEDNPYAFQYHYYNNTQPENLDFMKEIRTLLNQYPGTVSLGEISSEDSLATMAQYTADEDKLHMGYSFELLTDDYSARYIRETVQCLESQMLEGWPCWAFSNHDVTRVASRWSKNGVNSEQVKMLTALLASLRGSVCMYQGEELGLGEAEVNFEDLQDPYGITFWPNFKGRDGCRTPMPWTNQLNGSFSSNKPWLPLADDHLEKCISTQELSSDSILNAYREFLTWRKIYPALVTGNIEFIDTPEPILAFWRHTNAQKILCCFNLSDAVAEFKMPNALNSTPLSPLTHNKGQYQANKITLPGFSCFYAMS</sequence>
<evidence type="ECO:0000256" key="1">
    <source>
        <dbReference type="ARBA" id="ARBA00008061"/>
    </source>
</evidence>
<dbReference type="PANTHER" id="PTHR10357:SF179">
    <property type="entry name" value="NEUTRAL AND BASIC AMINO ACID TRANSPORT PROTEIN RBAT"/>
    <property type="match status" value="1"/>
</dbReference>
<dbReference type="CDD" id="cd11330">
    <property type="entry name" value="AmyAc_OligoGlu"/>
    <property type="match status" value="1"/>
</dbReference>
<dbReference type="OrthoDB" id="9805159at2"/>